<dbReference type="Proteomes" id="UP000197361">
    <property type="component" value="Unassembled WGS sequence"/>
</dbReference>
<dbReference type="GO" id="GO:0006826">
    <property type="term" value="P:iron ion transport"/>
    <property type="evidence" value="ECO:0007669"/>
    <property type="project" value="UniProtKB-KW"/>
</dbReference>
<evidence type="ECO:0000259" key="13">
    <source>
        <dbReference type="Pfam" id="PF00593"/>
    </source>
</evidence>
<evidence type="ECO:0000256" key="4">
    <source>
        <dbReference type="ARBA" id="ARBA00022496"/>
    </source>
</evidence>
<feature type="domain" description="TonB-dependent receptor-like beta-barrel" evidence="13">
    <location>
        <begin position="305"/>
        <end position="746"/>
    </location>
</feature>
<keyword evidence="16" id="KW-1185">Reference proteome</keyword>
<dbReference type="InterPro" id="IPR000531">
    <property type="entry name" value="Beta-barrel_TonB"/>
</dbReference>
<evidence type="ECO:0000256" key="9">
    <source>
        <dbReference type="ARBA" id="ARBA00023136"/>
    </source>
</evidence>
<dbReference type="InterPro" id="IPR039426">
    <property type="entry name" value="TonB-dep_rcpt-like"/>
</dbReference>
<evidence type="ECO:0000256" key="12">
    <source>
        <dbReference type="RuleBase" id="RU003357"/>
    </source>
</evidence>
<organism evidence="15 16">
    <name type="scientific">Sphingopyxis bauzanensis</name>
    <dbReference type="NCBI Taxonomy" id="651663"/>
    <lineage>
        <taxon>Bacteria</taxon>
        <taxon>Pseudomonadati</taxon>
        <taxon>Pseudomonadota</taxon>
        <taxon>Alphaproteobacteria</taxon>
        <taxon>Sphingomonadales</taxon>
        <taxon>Sphingomonadaceae</taxon>
        <taxon>Sphingopyxis</taxon>
    </lineage>
</organism>
<keyword evidence="8 12" id="KW-0798">TonB box</keyword>
<comment type="subcellular location">
    <subcellularLocation>
        <location evidence="1 11">Cell outer membrane</location>
        <topology evidence="1 11">Multi-pass membrane protein</topology>
    </subcellularLocation>
</comment>
<keyword evidence="6" id="KW-0408">Iron</keyword>
<name>A0A246K0E1_9SPHN</name>
<evidence type="ECO:0000256" key="7">
    <source>
        <dbReference type="ARBA" id="ARBA00023065"/>
    </source>
</evidence>
<proteinExistence type="inferred from homology"/>
<dbReference type="Gene3D" id="2.40.170.20">
    <property type="entry name" value="TonB-dependent receptor, beta-barrel domain"/>
    <property type="match status" value="1"/>
</dbReference>
<keyword evidence="2 11" id="KW-0813">Transport</keyword>
<keyword evidence="10 11" id="KW-0998">Cell outer membrane</keyword>
<evidence type="ECO:0000256" key="8">
    <source>
        <dbReference type="ARBA" id="ARBA00023077"/>
    </source>
</evidence>
<dbReference type="Pfam" id="PF07715">
    <property type="entry name" value="Plug"/>
    <property type="match status" value="1"/>
</dbReference>
<evidence type="ECO:0000313" key="16">
    <source>
        <dbReference type="Proteomes" id="UP000197361"/>
    </source>
</evidence>
<dbReference type="SUPFAM" id="SSF56935">
    <property type="entry name" value="Porins"/>
    <property type="match status" value="1"/>
</dbReference>
<accession>A0A246K0E1</accession>
<dbReference type="PROSITE" id="PS52016">
    <property type="entry name" value="TONB_DEPENDENT_REC_3"/>
    <property type="match status" value="1"/>
</dbReference>
<keyword evidence="9 11" id="KW-0472">Membrane</keyword>
<comment type="similarity">
    <text evidence="11 12">Belongs to the TonB-dependent receptor family.</text>
</comment>
<evidence type="ECO:0000313" key="15">
    <source>
        <dbReference type="EMBL" id="OWQ98985.1"/>
    </source>
</evidence>
<dbReference type="PANTHER" id="PTHR32552">
    <property type="entry name" value="FERRICHROME IRON RECEPTOR-RELATED"/>
    <property type="match status" value="1"/>
</dbReference>
<evidence type="ECO:0000256" key="11">
    <source>
        <dbReference type="PROSITE-ProRule" id="PRU01360"/>
    </source>
</evidence>
<dbReference type="AlphaFoldDB" id="A0A246K0E1"/>
<keyword evidence="5 11" id="KW-0812">Transmembrane</keyword>
<evidence type="ECO:0000259" key="14">
    <source>
        <dbReference type="Pfam" id="PF07715"/>
    </source>
</evidence>
<comment type="caution">
    <text evidence="15">The sequence shown here is derived from an EMBL/GenBank/DDBJ whole genome shotgun (WGS) entry which is preliminary data.</text>
</comment>
<gene>
    <name evidence="15" type="ORF">CDQ92_02065</name>
</gene>
<keyword evidence="3 11" id="KW-1134">Transmembrane beta strand</keyword>
<sequence length="784" mass="84958">MSVLRRRQRFSLILDKIHNNDMSSKTPLEIEKGDPVASFSNRAVLMLTVGFISMHGSHALAQAQGAAPAADEAVGEASGNEIVVTARKRSETVQDVPTSIRALGSEELSKLGADSIEEFAGQTPGLSLTGNRANTQVVVRGVTTGPVNQDQAEIKETVGLYIDETPIAVQRFSPNLKLYDLERVEVLRGPQGTLYGAGSMAGAIRLITRKPDAGDFEASAKGQLAGIDHGGTTRTIDAMVNIPVVQDKFAIRAVGFYKHNAGFIDNVVTGEDNVNSEVSKGGRIAARFTPSADTTIDSFVSYQKSRHAARSVYAEEAGYLNTTVAVNEPYVDRNLIASLTVNQELDPFDVTLVGSYRKKDLGYLIETGTFVSFVAPTYRNLPLGVIGNNADQRDYSGEFRLSSKSSSPVQWTVGAFYENKRNHFDQDLTVAGVDAAGGFSSPAFGANRDQLFASDINLKERQIALFGEIVVPIGDKLKATVGGRYFDAKQSSIVQFAGIFADPNTGTFPFRNKENGFNPKFNLAYEFDRDHMVYAQAAKGFRLGGTNEPVPATTCAADLAARGLSAAPDSFKSDSLWNYEVGAKTSWFDRALTVNVSAYKIKWKNPQVTAQLGCGFNVFVNAGGLDITGTELETIIRPAEGLTLRGGLGYTDSKLTEDLSFVGGREGDRAPFVPKWQFNGSIDYTHALSKTLEGFAFLSVQNTGDRNTRFNPTLAANSRLPAYTIVNARLGVNADQWSVEVFAENLGGSRGRTNRNFYPFSLTPMTQVEVVTPRTIGLELTVRY</sequence>
<evidence type="ECO:0000256" key="5">
    <source>
        <dbReference type="ARBA" id="ARBA00022692"/>
    </source>
</evidence>
<dbReference type="PANTHER" id="PTHR32552:SF81">
    <property type="entry name" value="TONB-DEPENDENT OUTER MEMBRANE RECEPTOR"/>
    <property type="match status" value="1"/>
</dbReference>
<dbReference type="Pfam" id="PF00593">
    <property type="entry name" value="TonB_dep_Rec_b-barrel"/>
    <property type="match status" value="1"/>
</dbReference>
<keyword evidence="7" id="KW-0406">Ion transport</keyword>
<evidence type="ECO:0000256" key="10">
    <source>
        <dbReference type="ARBA" id="ARBA00023237"/>
    </source>
</evidence>
<protein>
    <recommendedName>
        <fullName evidence="17">TonB-dependent receptor</fullName>
    </recommendedName>
</protein>
<evidence type="ECO:0008006" key="17">
    <source>
        <dbReference type="Google" id="ProtNLM"/>
    </source>
</evidence>
<keyword evidence="4" id="KW-0410">Iron transport</keyword>
<dbReference type="InterPro" id="IPR036942">
    <property type="entry name" value="Beta-barrel_TonB_sf"/>
</dbReference>
<dbReference type="GO" id="GO:0009279">
    <property type="term" value="C:cell outer membrane"/>
    <property type="evidence" value="ECO:0007669"/>
    <property type="project" value="UniProtKB-SubCell"/>
</dbReference>
<evidence type="ECO:0000256" key="3">
    <source>
        <dbReference type="ARBA" id="ARBA00022452"/>
    </source>
</evidence>
<feature type="domain" description="TonB-dependent receptor plug" evidence="14">
    <location>
        <begin position="93"/>
        <end position="203"/>
    </location>
</feature>
<dbReference type="EMBL" id="NISK01000001">
    <property type="protein sequence ID" value="OWQ98985.1"/>
    <property type="molecule type" value="Genomic_DNA"/>
</dbReference>
<evidence type="ECO:0000256" key="2">
    <source>
        <dbReference type="ARBA" id="ARBA00022448"/>
    </source>
</evidence>
<evidence type="ECO:0000256" key="1">
    <source>
        <dbReference type="ARBA" id="ARBA00004571"/>
    </source>
</evidence>
<evidence type="ECO:0000256" key="6">
    <source>
        <dbReference type="ARBA" id="ARBA00023004"/>
    </source>
</evidence>
<dbReference type="InterPro" id="IPR012910">
    <property type="entry name" value="Plug_dom"/>
</dbReference>
<reference evidence="15 16" key="1">
    <citation type="journal article" date="2010" name="Int. J. Syst. Evol. Microbiol.">
        <title>Sphingopyxis bauzanensis sp. nov., a psychrophilic bacterium isolated from soil.</title>
        <authorList>
            <person name="Zhang D.C."/>
            <person name="Liu H.C."/>
            <person name="Xin Y.H."/>
            <person name="Zhou Y.G."/>
            <person name="Schinner F."/>
            <person name="Margesin R."/>
        </authorList>
    </citation>
    <scope>NUCLEOTIDE SEQUENCE [LARGE SCALE GENOMIC DNA]</scope>
    <source>
        <strain evidence="15 16">DSM 22271</strain>
    </source>
</reference>
<dbReference type="CDD" id="cd01347">
    <property type="entry name" value="ligand_gated_channel"/>
    <property type="match status" value="1"/>
</dbReference>